<evidence type="ECO:0000313" key="4">
    <source>
        <dbReference type="WBParaSite" id="EVEC_0001161201-mRNA-1"/>
    </source>
</evidence>
<proteinExistence type="predicted"/>
<name>A0A0N4VL59_ENTVE</name>
<reference evidence="4" key="1">
    <citation type="submission" date="2017-02" db="UniProtKB">
        <authorList>
            <consortium name="WormBaseParasite"/>
        </authorList>
    </citation>
    <scope>IDENTIFICATION</scope>
</reference>
<dbReference type="EMBL" id="UXUI01011327">
    <property type="protein sequence ID" value="VDD96154.1"/>
    <property type="molecule type" value="Genomic_DNA"/>
</dbReference>
<accession>A0A0N4VL59</accession>
<evidence type="ECO:0000313" key="2">
    <source>
        <dbReference type="EMBL" id="VDD96154.1"/>
    </source>
</evidence>
<protein>
    <submittedName>
        <fullName evidence="4">Phage protein</fullName>
    </submittedName>
</protein>
<organism evidence="4">
    <name type="scientific">Enterobius vermicularis</name>
    <name type="common">Human pinworm</name>
    <dbReference type="NCBI Taxonomy" id="51028"/>
    <lineage>
        <taxon>Eukaryota</taxon>
        <taxon>Metazoa</taxon>
        <taxon>Ecdysozoa</taxon>
        <taxon>Nematoda</taxon>
        <taxon>Chromadorea</taxon>
        <taxon>Rhabditida</taxon>
        <taxon>Spirurina</taxon>
        <taxon>Oxyuridomorpha</taxon>
        <taxon>Oxyuroidea</taxon>
        <taxon>Oxyuridae</taxon>
        <taxon>Enterobius</taxon>
    </lineage>
</organism>
<dbReference type="Proteomes" id="UP000274131">
    <property type="component" value="Unassembled WGS sequence"/>
</dbReference>
<feature type="coiled-coil region" evidence="1">
    <location>
        <begin position="100"/>
        <end position="127"/>
    </location>
</feature>
<evidence type="ECO:0000256" key="1">
    <source>
        <dbReference type="SAM" id="Coils"/>
    </source>
</evidence>
<reference evidence="2 3" key="2">
    <citation type="submission" date="2018-10" db="EMBL/GenBank/DDBJ databases">
        <authorList>
            <consortium name="Pathogen Informatics"/>
        </authorList>
    </citation>
    <scope>NUCLEOTIDE SEQUENCE [LARGE SCALE GENOMIC DNA]</scope>
</reference>
<dbReference type="WBParaSite" id="EVEC_0001161201-mRNA-1">
    <property type="protein sequence ID" value="EVEC_0001161201-mRNA-1"/>
    <property type="gene ID" value="EVEC_0001161201"/>
</dbReference>
<gene>
    <name evidence="2" type="ORF">EVEC_LOCUS10905</name>
</gene>
<sequence>MRKVEVIPLNKLIKVLDTGYFVVLCKVALKRYDWDSSLLLIQDADSLNKKNEVSLKQFRITVDGESPHKRKRLVAAERQKTSLTVDRMSATCDNDFEAVIQEYEKSYETLKSKRDKLNERVKFLFGEAVKEGKEKLFLERRLADMDAELEEYGFLSDSQSELIKKYDKD</sequence>
<dbReference type="AlphaFoldDB" id="A0A0N4VL59"/>
<evidence type="ECO:0000313" key="3">
    <source>
        <dbReference type="Proteomes" id="UP000274131"/>
    </source>
</evidence>
<keyword evidence="3" id="KW-1185">Reference proteome</keyword>
<keyword evidence="1" id="KW-0175">Coiled coil</keyword>